<dbReference type="PANTHER" id="PTHR40841:SF2">
    <property type="entry name" value="SIDEROPHORE-DEGRADING ESTERASE (EUROFUNG)"/>
    <property type="match status" value="1"/>
</dbReference>
<dbReference type="GO" id="GO:0016788">
    <property type="term" value="F:hydrolase activity, acting on ester bonds"/>
    <property type="evidence" value="ECO:0007669"/>
    <property type="project" value="TreeGrafter"/>
</dbReference>
<dbReference type="Pfam" id="PF00756">
    <property type="entry name" value="Esterase"/>
    <property type="match status" value="1"/>
</dbReference>
<organism evidence="4 5">
    <name type="scientific">Roseicella aquatilis</name>
    <dbReference type="NCBI Taxonomy" id="2527868"/>
    <lineage>
        <taxon>Bacteria</taxon>
        <taxon>Pseudomonadati</taxon>
        <taxon>Pseudomonadota</taxon>
        <taxon>Alphaproteobacteria</taxon>
        <taxon>Acetobacterales</taxon>
        <taxon>Roseomonadaceae</taxon>
        <taxon>Roseicella</taxon>
    </lineage>
</organism>
<dbReference type="AlphaFoldDB" id="A0A4R4DUS8"/>
<comment type="similarity">
    <text evidence="1">Belongs to the esterase D family.</text>
</comment>
<dbReference type="PANTHER" id="PTHR40841">
    <property type="entry name" value="SIDEROPHORE TRIACETYLFUSARININE C ESTERASE"/>
    <property type="match status" value="1"/>
</dbReference>
<dbReference type="InterPro" id="IPR000801">
    <property type="entry name" value="Esterase-like"/>
</dbReference>
<accession>A0A4R4DUS8</accession>
<proteinExistence type="inferred from homology"/>
<feature type="region of interest" description="Disordered" evidence="3">
    <location>
        <begin position="24"/>
        <end position="70"/>
    </location>
</feature>
<dbReference type="Gene3D" id="3.40.50.1820">
    <property type="entry name" value="alpha/beta hydrolase"/>
    <property type="match status" value="1"/>
</dbReference>
<sequence>MATPGAGQPGLDLIGASTYTSARIIRRRRCRGTRPRPGRSMPHRDGQHPATHGTAPRCPSLDPGGCRGPRRSGCVARDAEGIRGFGEGEHIVRQGPHVDPCRPGQRPAPPAPAGAGRGLPPVMRRRTLGALALAGAAAAAWALSPVVPPRTTSWDVPVPGEPGRQRRILAAWPEEPPPPGGYPVLVLLDGNATFPIAVAAARQQERRAAVAPAVLIGVGYPGEEPSGRLRDYTPPAPGARPGSGGADAFLDFLAGTLLPEVARRWPVDPTRQAIFGHSLGGLLVLYALFTRPGLFRRSIAASPSIWWQDRVVLEAERRFAARPAAELSRLSLLVMVGGDEEPQDDDPRIPPDRLAWLRRVRMIGNARELADRLAGVGPEVSFLELPGHDHGSVVSPAISQALRFALRPEA</sequence>
<dbReference type="SUPFAM" id="SSF53474">
    <property type="entry name" value="alpha/beta-Hydrolases"/>
    <property type="match status" value="1"/>
</dbReference>
<protein>
    <submittedName>
        <fullName evidence="4">Alpha/beta hydrolase</fullName>
    </submittedName>
</protein>
<dbReference type="EMBL" id="SKBM01000004">
    <property type="protein sequence ID" value="TCZ64874.1"/>
    <property type="molecule type" value="Genomic_DNA"/>
</dbReference>
<reference evidence="4 5" key="1">
    <citation type="submission" date="2019-03" db="EMBL/GenBank/DDBJ databases">
        <title>Paracraurococcus aquatilis NE82 genome sequence.</title>
        <authorList>
            <person name="Zhao Y."/>
            <person name="Du Z."/>
        </authorList>
    </citation>
    <scope>NUCLEOTIDE SEQUENCE [LARGE SCALE GENOMIC DNA]</scope>
    <source>
        <strain evidence="4 5">NE82</strain>
    </source>
</reference>
<comment type="caution">
    <text evidence="4">The sequence shown here is derived from an EMBL/GenBank/DDBJ whole genome shotgun (WGS) entry which is preliminary data.</text>
</comment>
<dbReference type="InterPro" id="IPR052558">
    <property type="entry name" value="Siderophore_Hydrolase_D"/>
</dbReference>
<dbReference type="OrthoDB" id="5523653at2"/>
<feature type="region of interest" description="Disordered" evidence="3">
    <location>
        <begin position="93"/>
        <end position="119"/>
    </location>
</feature>
<evidence type="ECO:0000256" key="3">
    <source>
        <dbReference type="SAM" id="MobiDB-lite"/>
    </source>
</evidence>
<dbReference type="InterPro" id="IPR029058">
    <property type="entry name" value="AB_hydrolase_fold"/>
</dbReference>
<evidence type="ECO:0000313" key="5">
    <source>
        <dbReference type="Proteomes" id="UP000295023"/>
    </source>
</evidence>
<dbReference type="Proteomes" id="UP000295023">
    <property type="component" value="Unassembled WGS sequence"/>
</dbReference>
<name>A0A4R4DUS8_9PROT</name>
<keyword evidence="2 4" id="KW-0378">Hydrolase</keyword>
<gene>
    <name evidence="4" type="ORF">EXY23_05745</name>
</gene>
<keyword evidence="5" id="KW-1185">Reference proteome</keyword>
<evidence type="ECO:0000256" key="2">
    <source>
        <dbReference type="ARBA" id="ARBA00022801"/>
    </source>
</evidence>
<evidence type="ECO:0000313" key="4">
    <source>
        <dbReference type="EMBL" id="TCZ64874.1"/>
    </source>
</evidence>
<feature type="compositionally biased region" description="Basic residues" evidence="3">
    <location>
        <begin position="24"/>
        <end position="37"/>
    </location>
</feature>
<evidence type="ECO:0000256" key="1">
    <source>
        <dbReference type="ARBA" id="ARBA00005622"/>
    </source>
</evidence>